<dbReference type="Pfam" id="PF22191">
    <property type="entry name" value="IBR_1"/>
    <property type="match status" value="1"/>
</dbReference>
<dbReference type="InterPro" id="IPR031127">
    <property type="entry name" value="E3_UB_ligase_RBR"/>
</dbReference>
<dbReference type="GO" id="GO:0061630">
    <property type="term" value="F:ubiquitin protein ligase activity"/>
    <property type="evidence" value="ECO:0007669"/>
    <property type="project" value="UniProtKB-EC"/>
</dbReference>
<evidence type="ECO:0000256" key="5">
    <source>
        <dbReference type="ARBA" id="ARBA00022737"/>
    </source>
</evidence>
<dbReference type="Gene3D" id="3.30.40.10">
    <property type="entry name" value="Zinc/RING finger domain, C3HC4 (zinc finger)"/>
    <property type="match status" value="1"/>
</dbReference>
<comment type="caution">
    <text evidence="12">The sequence shown here is derived from an EMBL/GenBank/DDBJ whole genome shotgun (WGS) entry which is preliminary data.</text>
</comment>
<dbReference type="CDD" id="cd20335">
    <property type="entry name" value="BRcat_RBR"/>
    <property type="match status" value="1"/>
</dbReference>
<dbReference type="GO" id="GO:0016567">
    <property type="term" value="P:protein ubiquitination"/>
    <property type="evidence" value="ECO:0007669"/>
    <property type="project" value="InterPro"/>
</dbReference>
<evidence type="ECO:0000256" key="2">
    <source>
        <dbReference type="ARBA" id="ARBA00012251"/>
    </source>
</evidence>
<dbReference type="SMART" id="SM00647">
    <property type="entry name" value="IBR"/>
    <property type="match status" value="2"/>
</dbReference>
<dbReference type="PROSITE" id="PS51873">
    <property type="entry name" value="TRIAD"/>
    <property type="match status" value="1"/>
</dbReference>
<keyword evidence="8" id="KW-0862">Zinc</keyword>
<keyword evidence="6 9" id="KW-0863">Zinc-finger</keyword>
<dbReference type="InterPro" id="IPR002867">
    <property type="entry name" value="IBR_dom"/>
</dbReference>
<comment type="catalytic activity">
    <reaction evidence="1">
        <text>[E2 ubiquitin-conjugating enzyme]-S-ubiquitinyl-L-cysteine + [acceptor protein]-L-lysine = [E2 ubiquitin-conjugating enzyme]-L-cysteine + [acceptor protein]-N(6)-ubiquitinyl-L-lysine.</text>
        <dbReference type="EC" id="2.3.2.31"/>
    </reaction>
</comment>
<gene>
    <name evidence="12" type="ORF">Bfra_001328</name>
</gene>
<dbReference type="InterPro" id="IPR013083">
    <property type="entry name" value="Znf_RING/FYVE/PHD"/>
</dbReference>
<dbReference type="Pfam" id="PF01485">
    <property type="entry name" value="IBR"/>
    <property type="match status" value="1"/>
</dbReference>
<accession>A0A8H6B0P0</accession>
<evidence type="ECO:0000256" key="8">
    <source>
        <dbReference type="ARBA" id="ARBA00022833"/>
    </source>
</evidence>
<dbReference type="InterPro" id="IPR001841">
    <property type="entry name" value="Znf_RING"/>
</dbReference>
<reference evidence="12 13" key="1">
    <citation type="journal article" date="2020" name="Phytopathology">
        <title>A high-quality genome resource of Botrytis fragariae, a new and rapidly spreading fungal pathogen causing strawberry gray mold in the U.S.A.</title>
        <authorList>
            <person name="Wu Y."/>
            <person name="Saski C.A."/>
            <person name="Schnabel G."/>
            <person name="Xiao S."/>
            <person name="Hu M."/>
        </authorList>
    </citation>
    <scope>NUCLEOTIDE SEQUENCE [LARGE SCALE GENOMIC DNA]</scope>
    <source>
        <strain evidence="12 13">BVB16</strain>
    </source>
</reference>
<dbReference type="EMBL" id="JABFCT010000003">
    <property type="protein sequence ID" value="KAF5876970.1"/>
    <property type="molecule type" value="Genomic_DNA"/>
</dbReference>
<keyword evidence="4" id="KW-0479">Metal-binding</keyword>
<dbReference type="Gene3D" id="1.20.120.1750">
    <property type="match status" value="1"/>
</dbReference>
<evidence type="ECO:0000256" key="7">
    <source>
        <dbReference type="ARBA" id="ARBA00022786"/>
    </source>
</evidence>
<dbReference type="EC" id="2.3.2.31" evidence="2"/>
<proteinExistence type="predicted"/>
<dbReference type="Proteomes" id="UP000531561">
    <property type="component" value="Unassembled WGS sequence"/>
</dbReference>
<evidence type="ECO:0000256" key="6">
    <source>
        <dbReference type="ARBA" id="ARBA00022771"/>
    </source>
</evidence>
<keyword evidence="13" id="KW-1185">Reference proteome</keyword>
<protein>
    <recommendedName>
        <fullName evidence="2">RBR-type E3 ubiquitin transferase</fullName>
        <ecNumber evidence="2">2.3.2.31</ecNumber>
    </recommendedName>
</protein>
<evidence type="ECO:0000256" key="1">
    <source>
        <dbReference type="ARBA" id="ARBA00001798"/>
    </source>
</evidence>
<dbReference type="OrthoDB" id="1431934at2759"/>
<organism evidence="12 13">
    <name type="scientific">Botrytis fragariae</name>
    <dbReference type="NCBI Taxonomy" id="1964551"/>
    <lineage>
        <taxon>Eukaryota</taxon>
        <taxon>Fungi</taxon>
        <taxon>Dikarya</taxon>
        <taxon>Ascomycota</taxon>
        <taxon>Pezizomycotina</taxon>
        <taxon>Leotiomycetes</taxon>
        <taxon>Helotiales</taxon>
        <taxon>Sclerotiniaceae</taxon>
        <taxon>Botrytis</taxon>
    </lineage>
</organism>
<dbReference type="RefSeq" id="XP_037195916.1">
    <property type="nucleotide sequence ID" value="XM_037331762.1"/>
</dbReference>
<evidence type="ECO:0000256" key="9">
    <source>
        <dbReference type="PROSITE-ProRule" id="PRU00175"/>
    </source>
</evidence>
<evidence type="ECO:0000259" key="11">
    <source>
        <dbReference type="PROSITE" id="PS51873"/>
    </source>
</evidence>
<evidence type="ECO:0000313" key="13">
    <source>
        <dbReference type="Proteomes" id="UP000531561"/>
    </source>
</evidence>
<name>A0A8H6B0P0_9HELO</name>
<dbReference type="AlphaFoldDB" id="A0A8H6B0P0"/>
<evidence type="ECO:0000259" key="10">
    <source>
        <dbReference type="PROSITE" id="PS50089"/>
    </source>
</evidence>
<dbReference type="InterPro" id="IPR044066">
    <property type="entry name" value="TRIAD_supradom"/>
</dbReference>
<dbReference type="PANTHER" id="PTHR11685">
    <property type="entry name" value="RBR FAMILY RING FINGER AND IBR DOMAIN-CONTAINING"/>
    <property type="match status" value="1"/>
</dbReference>
<keyword evidence="7" id="KW-0833">Ubl conjugation pathway</keyword>
<dbReference type="SUPFAM" id="SSF57850">
    <property type="entry name" value="RING/U-box"/>
    <property type="match status" value="3"/>
</dbReference>
<evidence type="ECO:0000256" key="3">
    <source>
        <dbReference type="ARBA" id="ARBA00022679"/>
    </source>
</evidence>
<dbReference type="GO" id="GO:0008270">
    <property type="term" value="F:zinc ion binding"/>
    <property type="evidence" value="ECO:0007669"/>
    <property type="project" value="UniProtKB-KW"/>
</dbReference>
<sequence>MADSNTNDDLPHLIMGFTALEHRKTNMKKILSFLHERNHSRYNKSQLLRRLYEVESGGHVSHARQQAIDLWLRRGAIGHINVYYDQNDPSRQSQASRVLKRKRSAEPISNGYTDIRIKHEESIKSDPQLKECSICAEDLVLANFSHQISAQCTHDPTCCSSCLSRSIGVQIGSKEWNQIRCPECAVLLSFDNVKFFASEADFISDPNFTNCLGPGCNNGQIHEGGDDQPIMTCGTCSFKTCFTHKMPWHTDFTCEGYDDQSREKLRQEEASQDLMDKATKRCPNCQVRIEKNKGCDHMTYSSCEHEFCWICFVAYRLIRSIGNAAHLSTCHYFTGNLPRHPDQIQSPRQLPWGYRAIARSATPGPASPRTAFTPQELSIVGRIRASQTQRNNLWDFDDLADEEF</sequence>
<dbReference type="GeneID" id="59255454"/>
<evidence type="ECO:0000256" key="4">
    <source>
        <dbReference type="ARBA" id="ARBA00022723"/>
    </source>
</evidence>
<keyword evidence="5" id="KW-0677">Repeat</keyword>
<feature type="domain" description="RING-type" evidence="11">
    <location>
        <begin position="128"/>
        <end position="334"/>
    </location>
</feature>
<evidence type="ECO:0000313" key="12">
    <source>
        <dbReference type="EMBL" id="KAF5876970.1"/>
    </source>
</evidence>
<dbReference type="PROSITE" id="PS50089">
    <property type="entry name" value="ZF_RING_2"/>
    <property type="match status" value="1"/>
</dbReference>
<keyword evidence="3" id="KW-0808">Transferase</keyword>
<feature type="domain" description="RING-type" evidence="10">
    <location>
        <begin position="132"/>
        <end position="184"/>
    </location>
</feature>